<dbReference type="GO" id="GO:0006144">
    <property type="term" value="P:purine nucleobase metabolic process"/>
    <property type="evidence" value="ECO:0007669"/>
    <property type="project" value="UniProtKB-KW"/>
</dbReference>
<keyword evidence="3" id="KW-0456">Lyase</keyword>
<evidence type="ECO:0008006" key="7">
    <source>
        <dbReference type="Google" id="ProtNLM"/>
    </source>
</evidence>
<keyword evidence="6" id="KW-1185">Reference proteome</keyword>
<dbReference type="InterPro" id="IPR024060">
    <property type="entry name" value="Ureidoglycolate_lyase_dom_sf"/>
</dbReference>
<dbReference type="GO" id="GO:0050385">
    <property type="term" value="F:ureidoglycolate lyase activity"/>
    <property type="evidence" value="ECO:0007669"/>
    <property type="project" value="UniProtKB-EC"/>
</dbReference>
<comment type="subunit">
    <text evidence="1">Homodimer.</text>
</comment>
<dbReference type="InterPro" id="IPR007247">
    <property type="entry name" value="Ureidogly_lyase"/>
</dbReference>
<dbReference type="InterPro" id="IPR047233">
    <property type="entry name" value="UAH_cupin"/>
</dbReference>
<reference evidence="5 6" key="1">
    <citation type="submission" date="2019-06" db="EMBL/GenBank/DDBJ databases">
        <title>Genome Sequence of the Brown Rot Fungal Pathogen Monilinia laxa.</title>
        <authorList>
            <person name="De Miccolis Angelini R.M."/>
            <person name="Landi L."/>
            <person name="Abate D."/>
            <person name="Pollastro S."/>
            <person name="Romanazzi G."/>
            <person name="Faretra F."/>
        </authorList>
    </citation>
    <scope>NUCLEOTIDE SEQUENCE [LARGE SCALE GENOMIC DNA]</scope>
    <source>
        <strain evidence="5 6">Mlax316</strain>
    </source>
</reference>
<evidence type="ECO:0000313" key="5">
    <source>
        <dbReference type="EMBL" id="KAB8297315.1"/>
    </source>
</evidence>
<dbReference type="AlphaFoldDB" id="A0A5N6K4L4"/>
<dbReference type="OrthoDB" id="10266039at2759"/>
<dbReference type="GO" id="GO:0004848">
    <property type="term" value="F:ureidoglycolate hydrolase activity"/>
    <property type="evidence" value="ECO:0007669"/>
    <property type="project" value="InterPro"/>
</dbReference>
<dbReference type="PANTHER" id="PTHR21221:SF1">
    <property type="entry name" value="UREIDOGLYCOLATE LYASE"/>
    <property type="match status" value="1"/>
</dbReference>
<dbReference type="CDD" id="cd20298">
    <property type="entry name" value="cupin_UAH"/>
    <property type="match status" value="1"/>
</dbReference>
<dbReference type="GO" id="GO:0000256">
    <property type="term" value="P:allantoin catabolic process"/>
    <property type="evidence" value="ECO:0007669"/>
    <property type="project" value="InterPro"/>
</dbReference>
<evidence type="ECO:0000313" key="6">
    <source>
        <dbReference type="Proteomes" id="UP000326757"/>
    </source>
</evidence>
<dbReference type="Gene3D" id="2.60.120.480">
    <property type="entry name" value="Ureidoglycolate hydrolase"/>
    <property type="match status" value="1"/>
</dbReference>
<sequence length="257" mass="27740">MPVTIKVDVKEKIIHTKPLTQDDFAAFGTVIQNPAPALMPSPAIKNLPPNTVQANQGTALKYLDVTNMKNFYGSAPSQRVANAVMNMFVCSPRSLLPSHDSNIGGLFPVTILERHPFTTQTFIPLGISPSEHEDVCYLVVVAPSLTPSSMDETLPVPVLSPQTSTSYSDEDKLPGRGLPDLDRIQAFLANGSQAVTYGAGTWHAPMVVVGKKPIDFVVVQFANGVGIEDCQEAELENTGKDICVVVPKLSKNATWRL</sequence>
<name>A0A5N6K4L4_MONLA</name>
<proteinExistence type="predicted"/>
<comment type="caution">
    <text evidence="5">The sequence shown here is derived from an EMBL/GenBank/DDBJ whole genome shotgun (WGS) entry which is preliminary data.</text>
</comment>
<accession>A0A5N6K4L4</accession>
<comment type="catalytic activity">
    <reaction evidence="4">
        <text>(S)-ureidoglycolate = urea + glyoxylate</text>
        <dbReference type="Rhea" id="RHEA:11304"/>
        <dbReference type="ChEBI" id="CHEBI:16199"/>
        <dbReference type="ChEBI" id="CHEBI:36655"/>
        <dbReference type="ChEBI" id="CHEBI:57296"/>
        <dbReference type="EC" id="4.3.2.3"/>
    </reaction>
</comment>
<evidence type="ECO:0000256" key="1">
    <source>
        <dbReference type="ARBA" id="ARBA00011738"/>
    </source>
</evidence>
<dbReference type="SUPFAM" id="SSF51182">
    <property type="entry name" value="RmlC-like cupins"/>
    <property type="match status" value="1"/>
</dbReference>
<dbReference type="Proteomes" id="UP000326757">
    <property type="component" value="Unassembled WGS sequence"/>
</dbReference>
<keyword evidence="2" id="KW-0659">Purine metabolism</keyword>
<organism evidence="5 6">
    <name type="scientific">Monilinia laxa</name>
    <name type="common">Brown rot fungus</name>
    <name type="synonym">Sclerotinia laxa</name>
    <dbReference type="NCBI Taxonomy" id="61186"/>
    <lineage>
        <taxon>Eukaryota</taxon>
        <taxon>Fungi</taxon>
        <taxon>Dikarya</taxon>
        <taxon>Ascomycota</taxon>
        <taxon>Pezizomycotina</taxon>
        <taxon>Leotiomycetes</taxon>
        <taxon>Helotiales</taxon>
        <taxon>Sclerotiniaceae</taxon>
        <taxon>Monilinia</taxon>
    </lineage>
</organism>
<evidence type="ECO:0000256" key="3">
    <source>
        <dbReference type="ARBA" id="ARBA00023239"/>
    </source>
</evidence>
<gene>
    <name evidence="5" type="ORF">EYC80_002666</name>
</gene>
<dbReference type="FunFam" id="2.60.120.480:FF:000002">
    <property type="entry name" value="Probable ureidoglycolate hydrolase"/>
    <property type="match status" value="1"/>
</dbReference>
<evidence type="ECO:0000256" key="4">
    <source>
        <dbReference type="ARBA" id="ARBA00047684"/>
    </source>
</evidence>
<protein>
    <recommendedName>
        <fullName evidence="7">Ureidoglycolate hydrolase</fullName>
    </recommendedName>
</protein>
<dbReference type="PANTHER" id="PTHR21221">
    <property type="entry name" value="UREIDOGLYCOLATE HYDROLASE"/>
    <property type="match status" value="1"/>
</dbReference>
<dbReference type="EMBL" id="VIGI01000008">
    <property type="protein sequence ID" value="KAB8297315.1"/>
    <property type="molecule type" value="Genomic_DNA"/>
</dbReference>
<dbReference type="Pfam" id="PF04115">
    <property type="entry name" value="Ureidogly_lyase"/>
    <property type="match status" value="1"/>
</dbReference>
<evidence type="ECO:0000256" key="2">
    <source>
        <dbReference type="ARBA" id="ARBA00022631"/>
    </source>
</evidence>
<dbReference type="InterPro" id="IPR011051">
    <property type="entry name" value="RmlC_Cupin_sf"/>
</dbReference>